<gene>
    <name evidence="6" type="ORF">FRY98_26610</name>
</gene>
<dbReference type="PANTHER" id="PTHR43335:SF4">
    <property type="entry name" value="ABC TRANSPORTER, ATP-BINDING PROTEIN"/>
    <property type="match status" value="1"/>
</dbReference>
<organism evidence="6 7">
    <name type="scientific">Paenibacillus faecis</name>
    <dbReference type="NCBI Taxonomy" id="862114"/>
    <lineage>
        <taxon>Bacteria</taxon>
        <taxon>Bacillati</taxon>
        <taxon>Bacillota</taxon>
        <taxon>Bacilli</taxon>
        <taxon>Bacillales</taxon>
        <taxon>Paenibacillaceae</taxon>
        <taxon>Paenibacillus</taxon>
    </lineage>
</organism>
<evidence type="ECO:0000313" key="6">
    <source>
        <dbReference type="EMBL" id="TYA10166.1"/>
    </source>
</evidence>
<accession>A0A5D0CJM2</accession>
<dbReference type="GO" id="GO:0005524">
    <property type="term" value="F:ATP binding"/>
    <property type="evidence" value="ECO:0007669"/>
    <property type="project" value="UniProtKB-KW"/>
</dbReference>
<sequence>MNDIILQTNRLCKNFKGQRAVHNVSLTIRRNTVYGLLGPNGAGKSTTLKMLTGMLKPGSGEILFEGKPWDRKVLHRIGALIEAPPLYENLTARENLKVRTTLLGLPDSRIDEVLDMVDLTNTGRKRSGQFSMGMKQRLGIAIALLNHPKLLILDEPTNGLDPIGIQEQRELIRSFPERGITVILSSHILSEVEQIADDIAIMAGGVLAYQEPVVPGQHLEDLFMEIARKHRKEGV</sequence>
<name>A0A5D0CJM2_9BACL</name>
<dbReference type="InterPro" id="IPR003439">
    <property type="entry name" value="ABC_transporter-like_ATP-bd"/>
</dbReference>
<dbReference type="SMART" id="SM00382">
    <property type="entry name" value="AAA"/>
    <property type="match status" value="1"/>
</dbReference>
<evidence type="ECO:0000259" key="5">
    <source>
        <dbReference type="PROSITE" id="PS50893"/>
    </source>
</evidence>
<keyword evidence="2" id="KW-0813">Transport</keyword>
<reference evidence="6 7" key="1">
    <citation type="submission" date="2019-08" db="EMBL/GenBank/DDBJ databases">
        <title>Genome sequencing of Paenibacillus faecis DSM 23593(T).</title>
        <authorList>
            <person name="Kook J.-K."/>
            <person name="Park S.-N."/>
            <person name="Lim Y.K."/>
        </authorList>
    </citation>
    <scope>NUCLEOTIDE SEQUENCE [LARGE SCALE GENOMIC DNA]</scope>
    <source>
        <strain evidence="6 7">DSM 23593</strain>
    </source>
</reference>
<evidence type="ECO:0000256" key="1">
    <source>
        <dbReference type="ARBA" id="ARBA00005417"/>
    </source>
</evidence>
<evidence type="ECO:0000256" key="3">
    <source>
        <dbReference type="ARBA" id="ARBA00022741"/>
    </source>
</evidence>
<proteinExistence type="inferred from homology"/>
<dbReference type="NCBIfam" id="TIGR03740">
    <property type="entry name" value="galliderm_ABC"/>
    <property type="match status" value="1"/>
</dbReference>
<dbReference type="PANTHER" id="PTHR43335">
    <property type="entry name" value="ABC TRANSPORTER, ATP-BINDING PROTEIN"/>
    <property type="match status" value="1"/>
</dbReference>
<dbReference type="AlphaFoldDB" id="A0A5D0CJM2"/>
<dbReference type="RefSeq" id="WP_148457735.1">
    <property type="nucleotide sequence ID" value="NZ_VSDO01000006.1"/>
</dbReference>
<keyword evidence="7" id="KW-1185">Reference proteome</keyword>
<feature type="domain" description="ABC transporter" evidence="5">
    <location>
        <begin position="6"/>
        <end position="229"/>
    </location>
</feature>
<comment type="similarity">
    <text evidence="1">Belongs to the ABC transporter superfamily.</text>
</comment>
<dbReference type="GO" id="GO:0016887">
    <property type="term" value="F:ATP hydrolysis activity"/>
    <property type="evidence" value="ECO:0007669"/>
    <property type="project" value="InterPro"/>
</dbReference>
<dbReference type="InterPro" id="IPR003593">
    <property type="entry name" value="AAA+_ATPase"/>
</dbReference>
<dbReference type="Proteomes" id="UP000325218">
    <property type="component" value="Unassembled WGS sequence"/>
</dbReference>
<dbReference type="InterPro" id="IPR027417">
    <property type="entry name" value="P-loop_NTPase"/>
</dbReference>
<evidence type="ECO:0000256" key="2">
    <source>
        <dbReference type="ARBA" id="ARBA00022448"/>
    </source>
</evidence>
<evidence type="ECO:0000313" key="7">
    <source>
        <dbReference type="Proteomes" id="UP000325218"/>
    </source>
</evidence>
<dbReference type="Pfam" id="PF00005">
    <property type="entry name" value="ABC_tran"/>
    <property type="match status" value="1"/>
</dbReference>
<dbReference type="Gene3D" id="3.40.50.300">
    <property type="entry name" value="P-loop containing nucleotide triphosphate hydrolases"/>
    <property type="match status" value="1"/>
</dbReference>
<dbReference type="InterPro" id="IPR022501">
    <property type="entry name" value="ABC_Gallidermin_ATP-bd"/>
</dbReference>
<keyword evidence="4 6" id="KW-0067">ATP-binding</keyword>
<dbReference type="EMBL" id="VSDO01000006">
    <property type="protein sequence ID" value="TYA10166.1"/>
    <property type="molecule type" value="Genomic_DNA"/>
</dbReference>
<dbReference type="PROSITE" id="PS50893">
    <property type="entry name" value="ABC_TRANSPORTER_2"/>
    <property type="match status" value="1"/>
</dbReference>
<comment type="caution">
    <text evidence="6">The sequence shown here is derived from an EMBL/GenBank/DDBJ whole genome shotgun (WGS) entry which is preliminary data.</text>
</comment>
<protein>
    <submittedName>
        <fullName evidence="6">Lantibiotic protection ABC transporter ATP-binding protein</fullName>
    </submittedName>
</protein>
<dbReference type="CDD" id="cd03268">
    <property type="entry name" value="ABC_BcrA_bacitracin_resist"/>
    <property type="match status" value="1"/>
</dbReference>
<evidence type="ECO:0000256" key="4">
    <source>
        <dbReference type="ARBA" id="ARBA00022840"/>
    </source>
</evidence>
<dbReference type="OrthoDB" id="9804819at2"/>
<dbReference type="SUPFAM" id="SSF52540">
    <property type="entry name" value="P-loop containing nucleoside triphosphate hydrolases"/>
    <property type="match status" value="1"/>
</dbReference>
<keyword evidence="3" id="KW-0547">Nucleotide-binding</keyword>